<dbReference type="GO" id="GO:0005634">
    <property type="term" value="C:nucleus"/>
    <property type="evidence" value="ECO:0007669"/>
    <property type="project" value="UniProtKB-SubCell"/>
</dbReference>
<feature type="region of interest" description="Disordered" evidence="7">
    <location>
        <begin position="114"/>
        <end position="160"/>
    </location>
</feature>
<feature type="domain" description="AP2/ERF" evidence="8">
    <location>
        <begin position="223"/>
        <end position="280"/>
    </location>
</feature>
<dbReference type="GO" id="GO:0003700">
    <property type="term" value="F:DNA-binding transcription factor activity"/>
    <property type="evidence" value="ECO:0007669"/>
    <property type="project" value="InterPro"/>
</dbReference>
<keyword evidence="4" id="KW-0804">Transcription</keyword>
<dbReference type="PANTHER" id="PTHR31190">
    <property type="entry name" value="DNA-BINDING DOMAIN"/>
    <property type="match status" value="1"/>
</dbReference>
<dbReference type="Gene3D" id="3.30.730.10">
    <property type="entry name" value="AP2/ERF domain"/>
    <property type="match status" value="1"/>
</dbReference>
<evidence type="ECO:0000256" key="1">
    <source>
        <dbReference type="ARBA" id="ARBA00004123"/>
    </source>
</evidence>
<keyword evidence="10" id="KW-1185">Reference proteome</keyword>
<evidence type="ECO:0000256" key="7">
    <source>
        <dbReference type="SAM" id="MobiDB-lite"/>
    </source>
</evidence>
<dbReference type="EMBL" id="BPVZ01000004">
    <property type="protein sequence ID" value="GKU90703.1"/>
    <property type="molecule type" value="Genomic_DNA"/>
</dbReference>
<feature type="compositionally biased region" description="Low complexity" evidence="7">
    <location>
        <begin position="114"/>
        <end position="146"/>
    </location>
</feature>
<dbReference type="FunFam" id="3.30.730.10:FF:000001">
    <property type="entry name" value="Ethylene-responsive transcription factor 2"/>
    <property type="match status" value="1"/>
</dbReference>
<organism evidence="9 10">
    <name type="scientific">Rubroshorea leprosula</name>
    <dbReference type="NCBI Taxonomy" id="152421"/>
    <lineage>
        <taxon>Eukaryota</taxon>
        <taxon>Viridiplantae</taxon>
        <taxon>Streptophyta</taxon>
        <taxon>Embryophyta</taxon>
        <taxon>Tracheophyta</taxon>
        <taxon>Spermatophyta</taxon>
        <taxon>Magnoliopsida</taxon>
        <taxon>eudicotyledons</taxon>
        <taxon>Gunneridae</taxon>
        <taxon>Pentapetalae</taxon>
        <taxon>rosids</taxon>
        <taxon>malvids</taxon>
        <taxon>Malvales</taxon>
        <taxon>Dipterocarpaceae</taxon>
        <taxon>Rubroshorea</taxon>
    </lineage>
</organism>
<comment type="caution">
    <text evidence="9">The sequence shown here is derived from an EMBL/GenBank/DDBJ whole genome shotgun (WGS) entry which is preliminary data.</text>
</comment>
<dbReference type="SMART" id="SM00380">
    <property type="entry name" value="AP2"/>
    <property type="match status" value="1"/>
</dbReference>
<evidence type="ECO:0000256" key="4">
    <source>
        <dbReference type="ARBA" id="ARBA00023163"/>
    </source>
</evidence>
<keyword evidence="3" id="KW-0238">DNA-binding</keyword>
<feature type="compositionally biased region" description="Polar residues" evidence="7">
    <location>
        <begin position="57"/>
        <end position="66"/>
    </location>
</feature>
<dbReference type="GO" id="GO:0009873">
    <property type="term" value="P:ethylene-activated signaling pathway"/>
    <property type="evidence" value="ECO:0007669"/>
    <property type="project" value="InterPro"/>
</dbReference>
<reference evidence="9 10" key="1">
    <citation type="journal article" date="2021" name="Commun. Biol.">
        <title>The genome of Shorea leprosula (Dipterocarpaceae) highlights the ecological relevance of drought in aseasonal tropical rainforests.</title>
        <authorList>
            <person name="Ng K.K.S."/>
            <person name="Kobayashi M.J."/>
            <person name="Fawcett J.A."/>
            <person name="Hatakeyama M."/>
            <person name="Paape T."/>
            <person name="Ng C.H."/>
            <person name="Ang C.C."/>
            <person name="Tnah L.H."/>
            <person name="Lee C.T."/>
            <person name="Nishiyama T."/>
            <person name="Sese J."/>
            <person name="O'Brien M.J."/>
            <person name="Copetti D."/>
            <person name="Mohd Noor M.I."/>
            <person name="Ong R.C."/>
            <person name="Putra M."/>
            <person name="Sireger I.Z."/>
            <person name="Indrioko S."/>
            <person name="Kosugi Y."/>
            <person name="Izuno A."/>
            <person name="Isagi Y."/>
            <person name="Lee S.L."/>
            <person name="Shimizu K.K."/>
        </authorList>
    </citation>
    <scope>NUCLEOTIDE SEQUENCE [LARGE SCALE GENOMIC DNA]</scope>
    <source>
        <strain evidence="9">214</strain>
    </source>
</reference>
<dbReference type="InterPro" id="IPR036955">
    <property type="entry name" value="AP2/ERF_dom_sf"/>
</dbReference>
<sequence>MCLLTVADSRDKGKYFRFPPSDGGGGGKDQDESFSEDTPKSQLTHLQPPEHSRTEAESSTGMHLGYSQSAAEMSAMVSALTHVVSGQRGGRDWGYGVGFGGMVTSSRFVNPVSSSVSSPSAVYSPSSYSSSPSPSPSPSGSGSSSGLWIGQKRGRDEDAAGASQLLESIPRAYRIAHGDSSSGAIVKEEVTNIVAPATTDAPATATPPIETASYVETGERRRRYRGVRQRPWGKWAAEIRDPHKAARVWLGTFDTAEAAARAYDEAALRFRGNRAKLNFPENVRMVPQPVQNFPAAQTSVSGTLTAHLPQAQSPAMQPYFQLQALQRPSADAVLRDYWQYSQLLQSSSSADFQGQQATSLLDQLIQPSQLASPQPPLLSSSLSSLSSSIAASSGSSSSSTSPFPLLFNEHQQMGFFQPPSSQPQPSGSDFPQPPWSHSGHHPPSSTG</sequence>
<dbReference type="PANTHER" id="PTHR31190:SF421">
    <property type="entry name" value="ETHYLENE-RESPONSIVE TRANSCRIPTION FACTOR ERF110"/>
    <property type="match status" value="1"/>
</dbReference>
<keyword evidence="5" id="KW-0539">Nucleus</keyword>
<evidence type="ECO:0000256" key="6">
    <source>
        <dbReference type="ARBA" id="ARBA00024343"/>
    </source>
</evidence>
<evidence type="ECO:0000256" key="3">
    <source>
        <dbReference type="ARBA" id="ARBA00023125"/>
    </source>
</evidence>
<evidence type="ECO:0000313" key="9">
    <source>
        <dbReference type="EMBL" id="GKU90703.1"/>
    </source>
</evidence>
<dbReference type="Pfam" id="PF00847">
    <property type="entry name" value="AP2"/>
    <property type="match status" value="1"/>
</dbReference>
<comment type="subcellular location">
    <subcellularLocation>
        <location evidence="1">Nucleus</location>
    </subcellularLocation>
</comment>
<evidence type="ECO:0000256" key="5">
    <source>
        <dbReference type="ARBA" id="ARBA00023242"/>
    </source>
</evidence>
<evidence type="ECO:0000256" key="2">
    <source>
        <dbReference type="ARBA" id="ARBA00023015"/>
    </source>
</evidence>
<dbReference type="GO" id="GO:0003677">
    <property type="term" value="F:DNA binding"/>
    <property type="evidence" value="ECO:0007669"/>
    <property type="project" value="UniProtKB-KW"/>
</dbReference>
<proteinExistence type="inferred from homology"/>
<protein>
    <recommendedName>
        <fullName evidence="8">AP2/ERF domain-containing protein</fullName>
    </recommendedName>
</protein>
<comment type="similarity">
    <text evidence="6">Belongs to the AP2/ERF transcription factor family. ERF subfamily.</text>
</comment>
<dbReference type="InterPro" id="IPR001471">
    <property type="entry name" value="AP2/ERF_dom"/>
</dbReference>
<dbReference type="InterPro" id="IPR016177">
    <property type="entry name" value="DNA-bd_dom_sf"/>
</dbReference>
<dbReference type="PROSITE" id="PS51032">
    <property type="entry name" value="AP2_ERF"/>
    <property type="match status" value="1"/>
</dbReference>
<keyword evidence="2" id="KW-0805">Transcription regulation</keyword>
<evidence type="ECO:0000259" key="8">
    <source>
        <dbReference type="PROSITE" id="PS51032"/>
    </source>
</evidence>
<accession>A0AAV5HY93</accession>
<dbReference type="AlphaFoldDB" id="A0AAV5HY93"/>
<dbReference type="InterPro" id="IPR044808">
    <property type="entry name" value="ERF_plant"/>
</dbReference>
<feature type="region of interest" description="Disordered" evidence="7">
    <location>
        <begin position="389"/>
        <end position="447"/>
    </location>
</feature>
<dbReference type="Proteomes" id="UP001054252">
    <property type="component" value="Unassembled WGS sequence"/>
</dbReference>
<name>A0AAV5HY93_9ROSI</name>
<dbReference type="CDD" id="cd00018">
    <property type="entry name" value="AP2"/>
    <property type="match status" value="1"/>
</dbReference>
<dbReference type="SUPFAM" id="SSF54171">
    <property type="entry name" value="DNA-binding domain"/>
    <property type="match status" value="1"/>
</dbReference>
<evidence type="ECO:0000313" key="10">
    <source>
        <dbReference type="Proteomes" id="UP001054252"/>
    </source>
</evidence>
<gene>
    <name evidence="9" type="ORF">SLEP1_g4662</name>
</gene>
<feature type="region of interest" description="Disordered" evidence="7">
    <location>
        <begin position="13"/>
        <end position="66"/>
    </location>
</feature>
<dbReference type="PRINTS" id="PR00367">
    <property type="entry name" value="ETHRSPELEMNT"/>
</dbReference>